<dbReference type="GO" id="GO:0003677">
    <property type="term" value="F:DNA binding"/>
    <property type="evidence" value="ECO:0007669"/>
    <property type="project" value="InterPro"/>
</dbReference>
<proteinExistence type="predicted"/>
<dbReference type="InterPro" id="IPR016032">
    <property type="entry name" value="Sig_transdc_resp-reg_C-effctor"/>
</dbReference>
<sequence length="217" mass="23443">MTDVVTVRGEDELVARAGHLLVAPREEFLCAATDLNTWDRSGIRERLADRMRMTAPPTGIVRKLFSPAVLDDDRSVAHLATVAAGGARIRICRADLPRETIVVDHRLAVLADTGADAARTFTLVTSPGVVAGVRALFDAAWEQAVPLAEYARAGIPALRPETRAILRELAAGRKDEAAARTLGLSLRTYRRRVAELMDLLGAESRFQAGARARALGL</sequence>
<dbReference type="RefSeq" id="WP_203657064.1">
    <property type="nucleotide sequence ID" value="NZ_BAAAZM010000032.1"/>
</dbReference>
<organism evidence="2 3">
    <name type="scientific">Actinocatenispora rupis</name>
    <dbReference type="NCBI Taxonomy" id="519421"/>
    <lineage>
        <taxon>Bacteria</taxon>
        <taxon>Bacillati</taxon>
        <taxon>Actinomycetota</taxon>
        <taxon>Actinomycetes</taxon>
        <taxon>Micromonosporales</taxon>
        <taxon>Micromonosporaceae</taxon>
        <taxon>Actinocatenispora</taxon>
    </lineage>
</organism>
<name>A0A8J3J3Y0_9ACTN</name>
<dbReference type="InterPro" id="IPR049244">
    <property type="entry name" value="DUF6879"/>
</dbReference>
<evidence type="ECO:0000259" key="1">
    <source>
        <dbReference type="SMART" id="SM00421"/>
    </source>
</evidence>
<accession>A0A8J3J3Y0</accession>
<dbReference type="Pfam" id="PF21806">
    <property type="entry name" value="DUF6879"/>
    <property type="match status" value="1"/>
</dbReference>
<dbReference type="EMBL" id="BOMB01000011">
    <property type="protein sequence ID" value="GID11176.1"/>
    <property type="molecule type" value="Genomic_DNA"/>
</dbReference>
<comment type="caution">
    <text evidence="2">The sequence shown here is derived from an EMBL/GenBank/DDBJ whole genome shotgun (WGS) entry which is preliminary data.</text>
</comment>
<keyword evidence="3" id="KW-1185">Reference proteome</keyword>
<evidence type="ECO:0000313" key="2">
    <source>
        <dbReference type="EMBL" id="GID11176.1"/>
    </source>
</evidence>
<gene>
    <name evidence="2" type="ORF">Aru02nite_20650</name>
</gene>
<dbReference type="AlphaFoldDB" id="A0A8J3J3Y0"/>
<evidence type="ECO:0000313" key="3">
    <source>
        <dbReference type="Proteomes" id="UP000612808"/>
    </source>
</evidence>
<dbReference type="SMART" id="SM00421">
    <property type="entry name" value="HTH_LUXR"/>
    <property type="match status" value="1"/>
</dbReference>
<dbReference type="Gene3D" id="1.10.10.10">
    <property type="entry name" value="Winged helix-like DNA-binding domain superfamily/Winged helix DNA-binding domain"/>
    <property type="match status" value="1"/>
</dbReference>
<dbReference type="InterPro" id="IPR000792">
    <property type="entry name" value="Tscrpt_reg_LuxR_C"/>
</dbReference>
<dbReference type="PANTHER" id="PTHR34293">
    <property type="entry name" value="HTH-TYPE TRANSCRIPTIONAL REGULATOR TRMBL2"/>
    <property type="match status" value="1"/>
</dbReference>
<protein>
    <recommendedName>
        <fullName evidence="1">HTH luxR-type domain-containing protein</fullName>
    </recommendedName>
</protein>
<dbReference type="InterPro" id="IPR051797">
    <property type="entry name" value="TrmB-like"/>
</dbReference>
<dbReference type="Proteomes" id="UP000612808">
    <property type="component" value="Unassembled WGS sequence"/>
</dbReference>
<dbReference type="SUPFAM" id="SSF46894">
    <property type="entry name" value="C-terminal effector domain of the bipartite response regulators"/>
    <property type="match status" value="1"/>
</dbReference>
<feature type="domain" description="HTH luxR-type" evidence="1">
    <location>
        <begin position="155"/>
        <end position="212"/>
    </location>
</feature>
<dbReference type="InterPro" id="IPR036388">
    <property type="entry name" value="WH-like_DNA-bd_sf"/>
</dbReference>
<dbReference type="GO" id="GO:0006355">
    <property type="term" value="P:regulation of DNA-templated transcription"/>
    <property type="evidence" value="ECO:0007669"/>
    <property type="project" value="InterPro"/>
</dbReference>
<reference evidence="2" key="1">
    <citation type="submission" date="2021-01" db="EMBL/GenBank/DDBJ databases">
        <title>Whole genome shotgun sequence of Actinocatenispora rupis NBRC 107355.</title>
        <authorList>
            <person name="Komaki H."/>
            <person name="Tamura T."/>
        </authorList>
    </citation>
    <scope>NUCLEOTIDE SEQUENCE</scope>
    <source>
        <strain evidence="2">NBRC 107355</strain>
    </source>
</reference>
<dbReference type="PANTHER" id="PTHR34293:SF1">
    <property type="entry name" value="HTH-TYPE TRANSCRIPTIONAL REGULATOR TRMBL2"/>
    <property type="match status" value="1"/>
</dbReference>